<keyword evidence="5" id="KW-1185">Reference proteome</keyword>
<proteinExistence type="predicted"/>
<name>A0A8J7U4Q9_9BACT</name>
<evidence type="ECO:0000256" key="1">
    <source>
        <dbReference type="SAM" id="MobiDB-lite"/>
    </source>
</evidence>
<dbReference type="AlphaFoldDB" id="A0A8J7U4Q9"/>
<protein>
    <recommendedName>
        <fullName evidence="6">DUF4247 domain-containing protein</fullName>
    </recommendedName>
</protein>
<feature type="signal peptide" evidence="2">
    <location>
        <begin position="1"/>
        <end position="22"/>
    </location>
</feature>
<dbReference type="PROSITE" id="PS51257">
    <property type="entry name" value="PROKAR_LIPOPROTEIN"/>
    <property type="match status" value="1"/>
</dbReference>
<dbReference type="EMBL" id="JAFREP010000002">
    <property type="protein sequence ID" value="MBO1317254.1"/>
    <property type="molecule type" value="Genomic_DNA"/>
</dbReference>
<feature type="compositionally biased region" description="Low complexity" evidence="1">
    <location>
        <begin position="191"/>
        <end position="212"/>
    </location>
</feature>
<feature type="region of interest" description="Disordered" evidence="1">
    <location>
        <begin position="176"/>
        <end position="212"/>
    </location>
</feature>
<evidence type="ECO:0008006" key="6">
    <source>
        <dbReference type="Google" id="ProtNLM"/>
    </source>
</evidence>
<feature type="chain" id="PRO_5036272024" description="DUF4247 domain-containing protein" evidence="2">
    <location>
        <begin position="23"/>
        <end position="212"/>
    </location>
</feature>
<dbReference type="RefSeq" id="WP_207856491.1">
    <property type="nucleotide sequence ID" value="NZ_JAFREP010000002.1"/>
</dbReference>
<evidence type="ECO:0000313" key="5">
    <source>
        <dbReference type="Proteomes" id="UP000664417"/>
    </source>
</evidence>
<dbReference type="Proteomes" id="UP000664417">
    <property type="component" value="Unassembled WGS sequence"/>
</dbReference>
<evidence type="ECO:0000313" key="3">
    <source>
        <dbReference type="EMBL" id="MBO1317254.1"/>
    </source>
</evidence>
<accession>A0A8J7U4Q9</accession>
<dbReference type="EMBL" id="JAFREP010000006">
    <property type="protein sequence ID" value="MBO1318561.1"/>
    <property type="molecule type" value="Genomic_DNA"/>
</dbReference>
<evidence type="ECO:0000313" key="4">
    <source>
        <dbReference type="EMBL" id="MBO1318561.1"/>
    </source>
</evidence>
<evidence type="ECO:0000256" key="2">
    <source>
        <dbReference type="SAM" id="SignalP"/>
    </source>
</evidence>
<comment type="caution">
    <text evidence="4">The sequence shown here is derived from an EMBL/GenBank/DDBJ whole genome shotgun (WGS) entry which is preliminary data.</text>
</comment>
<keyword evidence="2" id="KW-0732">Signal</keyword>
<sequence length="212" mass="22872">MKKWRFPLLTACLLFASACSTTQVEVIDLNKVLDVMTATIDSFADQKVEGAEEGANAEEVLAAAASDNQVVSSEFLATYTKNLNEAKVMSTPVGTLMRPDGAIEGFQDSNADGKKDSGEQQLFTVEIDVERARLIATDTQNSYHRDSGFHISPGSIFMGYMLGSMLSRQRASGISPSRYSNMKMSPRNYHSSAVSSARARASGGSRSFSSGK</sequence>
<gene>
    <name evidence="3" type="ORF">J3U88_02195</name>
    <name evidence="4" type="ORF">J3U88_08835</name>
</gene>
<organism evidence="4 5">
    <name type="scientific">Acanthopleuribacter pedis</name>
    <dbReference type="NCBI Taxonomy" id="442870"/>
    <lineage>
        <taxon>Bacteria</taxon>
        <taxon>Pseudomonadati</taxon>
        <taxon>Acidobacteriota</taxon>
        <taxon>Holophagae</taxon>
        <taxon>Acanthopleuribacterales</taxon>
        <taxon>Acanthopleuribacteraceae</taxon>
        <taxon>Acanthopleuribacter</taxon>
    </lineage>
</organism>
<reference evidence="4" key="1">
    <citation type="submission" date="2021-03" db="EMBL/GenBank/DDBJ databases">
        <authorList>
            <person name="Wang G."/>
        </authorList>
    </citation>
    <scope>NUCLEOTIDE SEQUENCE</scope>
    <source>
        <strain evidence="4">KCTC 12899</strain>
    </source>
</reference>